<dbReference type="CDD" id="cd00190">
    <property type="entry name" value="Tryp_SPc"/>
    <property type="match status" value="1"/>
</dbReference>
<dbReference type="GO" id="GO:0006508">
    <property type="term" value="P:proteolysis"/>
    <property type="evidence" value="ECO:0007669"/>
    <property type="project" value="UniProtKB-KW"/>
</dbReference>
<feature type="domain" description="Peptidase S1" evidence="6">
    <location>
        <begin position="1"/>
        <end position="175"/>
    </location>
</feature>
<dbReference type="InterPro" id="IPR001314">
    <property type="entry name" value="Peptidase_S1A"/>
</dbReference>
<dbReference type="FunFam" id="2.40.10.10:FF:000036">
    <property type="entry name" value="Trypsin beta"/>
    <property type="match status" value="1"/>
</dbReference>
<dbReference type="SMART" id="SM00020">
    <property type="entry name" value="Tryp_SPc"/>
    <property type="match status" value="1"/>
</dbReference>
<feature type="non-terminal residue" evidence="7">
    <location>
        <position position="1"/>
    </location>
</feature>
<evidence type="ECO:0000256" key="5">
    <source>
        <dbReference type="RuleBase" id="RU363034"/>
    </source>
</evidence>
<proteinExistence type="predicted"/>
<keyword evidence="4" id="KW-1015">Disulfide bond</keyword>
<dbReference type="Pfam" id="PF00089">
    <property type="entry name" value="Trypsin"/>
    <property type="match status" value="1"/>
</dbReference>
<name>Q6PLJ9_9CRUS</name>
<dbReference type="PRINTS" id="PR00722">
    <property type="entry name" value="CHYMOTRYPSIN"/>
</dbReference>
<keyword evidence="3 5" id="KW-0720">Serine protease</keyword>
<dbReference type="InterPro" id="IPR018114">
    <property type="entry name" value="TRYPSIN_HIS"/>
</dbReference>
<dbReference type="AlphaFoldDB" id="Q6PLJ9"/>
<dbReference type="PROSITE" id="PS00134">
    <property type="entry name" value="TRYPSIN_HIS"/>
    <property type="match status" value="1"/>
</dbReference>
<organism evidence="7">
    <name type="scientific">Oratosquilla oratoria</name>
    <dbReference type="NCBI Taxonomy" id="337810"/>
    <lineage>
        <taxon>Eukaryota</taxon>
        <taxon>Metazoa</taxon>
        <taxon>Ecdysozoa</taxon>
        <taxon>Arthropoda</taxon>
        <taxon>Crustacea</taxon>
        <taxon>Multicrustacea</taxon>
        <taxon>Malacostraca</taxon>
        <taxon>Eumalacostraca</taxon>
        <taxon>Hoplocarida</taxon>
        <taxon>Stomatopoda</taxon>
        <taxon>Squillidae</taxon>
        <taxon>Oratosquilla</taxon>
    </lineage>
</organism>
<sequence>FCGASIYSEHTIITAGHCVHGKNYDNPKHLQITAGEHNLDVHEGHEQVRKVTKIILHENYDSYSISNDISLLKIDSPLSFDSYVKAIPLQTSDASGNCIVTGWGALYEGGSSPSKLQKVTVPIISDAKCRQDYSASQILDSMICAGGDGGKDSCQGDSGGPLSCGGHLAGIVSWG</sequence>
<evidence type="ECO:0000259" key="6">
    <source>
        <dbReference type="PROSITE" id="PS50240"/>
    </source>
</evidence>
<dbReference type="SUPFAM" id="SSF50494">
    <property type="entry name" value="Trypsin-like serine proteases"/>
    <property type="match status" value="1"/>
</dbReference>
<accession>Q6PLJ9</accession>
<dbReference type="InterPro" id="IPR009003">
    <property type="entry name" value="Peptidase_S1_PA"/>
</dbReference>
<dbReference type="MEROPS" id="S01.035"/>
<dbReference type="PANTHER" id="PTHR24252">
    <property type="entry name" value="ACROSIN-RELATED"/>
    <property type="match status" value="1"/>
</dbReference>
<dbReference type="EMBL" id="AY596941">
    <property type="protein sequence ID" value="AAT09986.1"/>
    <property type="molecule type" value="Genomic_DNA"/>
</dbReference>
<keyword evidence="2 5" id="KW-0378">Hydrolase</keyword>
<dbReference type="PROSITE" id="PS00135">
    <property type="entry name" value="TRYPSIN_SER"/>
    <property type="match status" value="1"/>
</dbReference>
<evidence type="ECO:0000313" key="7">
    <source>
        <dbReference type="EMBL" id="AAT09986.1"/>
    </source>
</evidence>
<dbReference type="InterPro" id="IPR033116">
    <property type="entry name" value="TRYPSIN_SER"/>
</dbReference>
<reference evidence="7" key="1">
    <citation type="submission" date="2004-04" db="EMBL/GenBank/DDBJ databases">
        <title>Study on the Crustacean Trypsin Gene.</title>
        <authorList>
            <person name="Wang N."/>
            <person name="Jiang G."/>
            <person name="Li N."/>
            <person name="Li L."/>
            <person name="Zhang J."/>
            <person name="Ma X."/>
            <person name="Chen Q."/>
        </authorList>
    </citation>
    <scope>NUCLEOTIDE SEQUENCE</scope>
</reference>
<dbReference type="GO" id="GO:0004252">
    <property type="term" value="F:serine-type endopeptidase activity"/>
    <property type="evidence" value="ECO:0007669"/>
    <property type="project" value="InterPro"/>
</dbReference>
<dbReference type="FunFam" id="2.40.10.10:FF:000068">
    <property type="entry name" value="transmembrane protease serine 2"/>
    <property type="match status" value="1"/>
</dbReference>
<evidence type="ECO:0000256" key="1">
    <source>
        <dbReference type="ARBA" id="ARBA00022670"/>
    </source>
</evidence>
<dbReference type="PROSITE" id="PS50240">
    <property type="entry name" value="TRYPSIN_DOM"/>
    <property type="match status" value="1"/>
</dbReference>
<dbReference type="InterPro" id="IPR043504">
    <property type="entry name" value="Peptidase_S1_PA_chymotrypsin"/>
</dbReference>
<dbReference type="Gene3D" id="2.40.10.10">
    <property type="entry name" value="Trypsin-like serine proteases"/>
    <property type="match status" value="2"/>
</dbReference>
<evidence type="ECO:0000256" key="2">
    <source>
        <dbReference type="ARBA" id="ARBA00022801"/>
    </source>
</evidence>
<protein>
    <submittedName>
        <fullName evidence="7">Trypsin</fullName>
    </submittedName>
</protein>
<dbReference type="InterPro" id="IPR001254">
    <property type="entry name" value="Trypsin_dom"/>
</dbReference>
<evidence type="ECO:0000256" key="3">
    <source>
        <dbReference type="ARBA" id="ARBA00022825"/>
    </source>
</evidence>
<feature type="non-terminal residue" evidence="7">
    <location>
        <position position="175"/>
    </location>
</feature>
<evidence type="ECO:0000256" key="4">
    <source>
        <dbReference type="ARBA" id="ARBA00023157"/>
    </source>
</evidence>
<keyword evidence="1 5" id="KW-0645">Protease</keyword>
<dbReference type="PANTHER" id="PTHR24252:SF7">
    <property type="entry name" value="HYALIN"/>
    <property type="match status" value="1"/>
</dbReference>